<dbReference type="InterPro" id="IPR050177">
    <property type="entry name" value="Lipid_A_modif_metabolic_enz"/>
</dbReference>
<sequence>MSYVKNPISVFQSVFETNMWIVKECARLKRRIIFPSTSEVYGMCDDSSFHEQNSPLILGPIHKERWIYSCSKQLLDRVIWAYGKEGLPFTLFRPFNWIGHGQDSIYSSERGNARLIPQFLGNVLCNEPLQLVDGGKQRRSFTDISDGIDALIQIIRNEDNKASGKIFNIGNPDNNASIIDIANMLVSELQKYPEYEHLASNAQINSITKEEFYGDGYQDVQQRIPDIDNIKTELRWSPKISLDQSIKDIVSHTLQHFDDKAIKHTSLKAS</sequence>
<feature type="domain" description="NAD-dependent epimerase/dehydratase" evidence="1">
    <location>
        <begin position="4"/>
        <end position="170"/>
    </location>
</feature>
<dbReference type="Pfam" id="PF01370">
    <property type="entry name" value="Epimerase"/>
    <property type="match status" value="1"/>
</dbReference>
<dbReference type="Proteomes" id="UP000242502">
    <property type="component" value="Unassembled WGS sequence"/>
</dbReference>
<dbReference type="Gene3D" id="3.40.50.720">
    <property type="entry name" value="NAD(P)-binding Rossmann-like Domain"/>
    <property type="match status" value="1"/>
</dbReference>
<dbReference type="PANTHER" id="PTHR43245">
    <property type="entry name" value="BIFUNCTIONAL POLYMYXIN RESISTANCE PROTEIN ARNA"/>
    <property type="match status" value="1"/>
</dbReference>
<organism evidence="2 3">
    <name type="scientific">Candidatus Endobugula sertula</name>
    <name type="common">Bugula neritina bacterial symbiont</name>
    <dbReference type="NCBI Taxonomy" id="62101"/>
    <lineage>
        <taxon>Bacteria</taxon>
        <taxon>Pseudomonadati</taxon>
        <taxon>Pseudomonadota</taxon>
        <taxon>Gammaproteobacteria</taxon>
        <taxon>Cellvibrionales</taxon>
        <taxon>Cellvibrionaceae</taxon>
        <taxon>Candidatus Endobugula</taxon>
    </lineage>
</organism>
<dbReference type="SUPFAM" id="SSF51735">
    <property type="entry name" value="NAD(P)-binding Rossmann-fold domains"/>
    <property type="match status" value="1"/>
</dbReference>
<protein>
    <recommendedName>
        <fullName evidence="1">NAD-dependent epimerase/dehydratase domain-containing protein</fullName>
    </recommendedName>
</protein>
<comment type="caution">
    <text evidence="2">The sequence shown here is derived from an EMBL/GenBank/DDBJ whole genome shotgun (WGS) entry which is preliminary data.</text>
</comment>
<dbReference type="EMBL" id="MDLC01000018">
    <property type="protein sequence ID" value="ODS23890.1"/>
    <property type="molecule type" value="Genomic_DNA"/>
</dbReference>
<evidence type="ECO:0000259" key="1">
    <source>
        <dbReference type="Pfam" id="PF01370"/>
    </source>
</evidence>
<evidence type="ECO:0000313" key="2">
    <source>
        <dbReference type="EMBL" id="ODS23890.1"/>
    </source>
</evidence>
<name>A0A1D2QQS7_9GAMM</name>
<dbReference type="NCBIfam" id="NF008872">
    <property type="entry name" value="PRK11908.1"/>
    <property type="match status" value="1"/>
</dbReference>
<gene>
    <name evidence="2" type="ORF">AB835_06575</name>
</gene>
<dbReference type="AlphaFoldDB" id="A0A1D2QQS7"/>
<dbReference type="PANTHER" id="PTHR43245:SF13">
    <property type="entry name" value="UDP-D-APIOSE_UDP-D-XYLOSE SYNTHASE 2"/>
    <property type="match status" value="1"/>
</dbReference>
<dbReference type="InterPro" id="IPR036291">
    <property type="entry name" value="NAD(P)-bd_dom_sf"/>
</dbReference>
<reference evidence="2 3" key="1">
    <citation type="journal article" date="2016" name="Appl. Environ. Microbiol.">
        <title>Lack of Overt Genome Reduction in the Bryostatin-Producing Bryozoan Symbiont "Candidatus Endobugula sertula".</title>
        <authorList>
            <person name="Miller I.J."/>
            <person name="Vanee N."/>
            <person name="Fong S.S."/>
            <person name="Lim-Fong G.E."/>
            <person name="Kwan J.C."/>
        </authorList>
    </citation>
    <scope>NUCLEOTIDE SEQUENCE [LARGE SCALE GENOMIC DNA]</scope>
    <source>
        <strain evidence="2">AB1-4</strain>
    </source>
</reference>
<dbReference type="STRING" id="62101.AB835_06575"/>
<accession>A0A1D2QQS7</accession>
<dbReference type="InterPro" id="IPR001509">
    <property type="entry name" value="Epimerase_deHydtase"/>
</dbReference>
<evidence type="ECO:0000313" key="3">
    <source>
        <dbReference type="Proteomes" id="UP000242502"/>
    </source>
</evidence>
<proteinExistence type="predicted"/>